<comment type="caution">
    <text evidence="1">The sequence shown here is derived from an EMBL/GenBank/DDBJ whole genome shotgun (WGS) entry which is preliminary data.</text>
</comment>
<protein>
    <submittedName>
        <fullName evidence="1">Uncharacterized protein</fullName>
    </submittedName>
</protein>
<keyword evidence="2" id="KW-1185">Reference proteome</keyword>
<organism evidence="1 2">
    <name type="scientific">Aldrovandia affinis</name>
    <dbReference type="NCBI Taxonomy" id="143900"/>
    <lineage>
        <taxon>Eukaryota</taxon>
        <taxon>Metazoa</taxon>
        <taxon>Chordata</taxon>
        <taxon>Craniata</taxon>
        <taxon>Vertebrata</taxon>
        <taxon>Euteleostomi</taxon>
        <taxon>Actinopterygii</taxon>
        <taxon>Neopterygii</taxon>
        <taxon>Teleostei</taxon>
        <taxon>Notacanthiformes</taxon>
        <taxon>Halosauridae</taxon>
        <taxon>Aldrovandia</taxon>
    </lineage>
</organism>
<gene>
    <name evidence="1" type="ORF">AAFF_G00394760</name>
</gene>
<dbReference type="Proteomes" id="UP001221898">
    <property type="component" value="Unassembled WGS sequence"/>
</dbReference>
<accession>A0AAD7WKY6</accession>
<evidence type="ECO:0000313" key="2">
    <source>
        <dbReference type="Proteomes" id="UP001221898"/>
    </source>
</evidence>
<proteinExistence type="predicted"/>
<evidence type="ECO:0000313" key="1">
    <source>
        <dbReference type="EMBL" id="KAJ8400707.1"/>
    </source>
</evidence>
<name>A0AAD7WKY6_9TELE</name>
<dbReference type="EMBL" id="JAINUG010000075">
    <property type="protein sequence ID" value="KAJ8400707.1"/>
    <property type="molecule type" value="Genomic_DNA"/>
</dbReference>
<sequence length="83" mass="9540">MTSHLDSWLFLVSFPQSYKMSAKRKSMTSPGGSAKKQRKAIDLEMKMKIINDYEAESYTQDPYPYKAFNFLAVISLTRALYSS</sequence>
<reference evidence="1" key="1">
    <citation type="journal article" date="2023" name="Science">
        <title>Genome structures resolve the early diversification of teleost fishes.</title>
        <authorList>
            <person name="Parey E."/>
            <person name="Louis A."/>
            <person name="Montfort J."/>
            <person name="Bouchez O."/>
            <person name="Roques C."/>
            <person name="Iampietro C."/>
            <person name="Lluch J."/>
            <person name="Castinel A."/>
            <person name="Donnadieu C."/>
            <person name="Desvignes T."/>
            <person name="Floi Bucao C."/>
            <person name="Jouanno E."/>
            <person name="Wen M."/>
            <person name="Mejri S."/>
            <person name="Dirks R."/>
            <person name="Jansen H."/>
            <person name="Henkel C."/>
            <person name="Chen W.J."/>
            <person name="Zahm M."/>
            <person name="Cabau C."/>
            <person name="Klopp C."/>
            <person name="Thompson A.W."/>
            <person name="Robinson-Rechavi M."/>
            <person name="Braasch I."/>
            <person name="Lecointre G."/>
            <person name="Bobe J."/>
            <person name="Postlethwait J.H."/>
            <person name="Berthelot C."/>
            <person name="Roest Crollius H."/>
            <person name="Guiguen Y."/>
        </authorList>
    </citation>
    <scope>NUCLEOTIDE SEQUENCE</scope>
    <source>
        <strain evidence="1">NC1722</strain>
    </source>
</reference>
<dbReference type="AlphaFoldDB" id="A0AAD7WKY6"/>